<keyword evidence="3" id="KW-1185">Reference proteome</keyword>
<dbReference type="OrthoDB" id="1758157at2"/>
<dbReference type="RefSeq" id="WP_073075610.1">
    <property type="nucleotide sequence ID" value="NZ_FQXV01000001.1"/>
</dbReference>
<dbReference type="Proteomes" id="UP000183995">
    <property type="component" value="Unassembled WGS sequence"/>
</dbReference>
<evidence type="ECO:0000313" key="2">
    <source>
        <dbReference type="EMBL" id="SHH47472.1"/>
    </source>
</evidence>
<evidence type="ECO:0000256" key="1">
    <source>
        <dbReference type="SAM" id="Phobius"/>
    </source>
</evidence>
<dbReference type="AlphaFoldDB" id="A0A1M5T9T0"/>
<keyword evidence="1" id="KW-0812">Transmembrane</keyword>
<gene>
    <name evidence="2" type="ORF">SAMN02745823_00003</name>
</gene>
<reference evidence="2 3" key="1">
    <citation type="submission" date="2016-11" db="EMBL/GenBank/DDBJ databases">
        <authorList>
            <person name="Jaros S."/>
            <person name="Januszkiewicz K."/>
            <person name="Wedrychowicz H."/>
        </authorList>
    </citation>
    <scope>NUCLEOTIDE SEQUENCE [LARGE SCALE GENOMIC DNA]</scope>
    <source>
        <strain evidence="2 3">DSM 10068</strain>
    </source>
</reference>
<organism evidence="2 3">
    <name type="scientific">Sporobacter termitidis DSM 10068</name>
    <dbReference type="NCBI Taxonomy" id="1123282"/>
    <lineage>
        <taxon>Bacteria</taxon>
        <taxon>Bacillati</taxon>
        <taxon>Bacillota</taxon>
        <taxon>Clostridia</taxon>
        <taxon>Eubacteriales</taxon>
        <taxon>Oscillospiraceae</taxon>
        <taxon>Sporobacter</taxon>
    </lineage>
</organism>
<dbReference type="EMBL" id="FQXV01000001">
    <property type="protein sequence ID" value="SHH47472.1"/>
    <property type="molecule type" value="Genomic_DNA"/>
</dbReference>
<keyword evidence="1" id="KW-0472">Membrane</keyword>
<name>A0A1M5T9T0_9FIRM</name>
<feature type="transmembrane region" description="Helical" evidence="1">
    <location>
        <begin position="34"/>
        <end position="54"/>
    </location>
</feature>
<protein>
    <submittedName>
        <fullName evidence="2">Cytochrome c oxidase subunit 4</fullName>
    </submittedName>
</protein>
<keyword evidence="1" id="KW-1133">Transmembrane helix</keyword>
<proteinExistence type="predicted"/>
<feature type="transmembrane region" description="Helical" evidence="1">
    <location>
        <begin position="74"/>
        <end position="96"/>
    </location>
</feature>
<evidence type="ECO:0000313" key="3">
    <source>
        <dbReference type="Proteomes" id="UP000183995"/>
    </source>
</evidence>
<accession>A0A1M5T9T0</accession>
<feature type="transmembrane region" description="Helical" evidence="1">
    <location>
        <begin position="6"/>
        <end position="25"/>
    </location>
</feature>
<sequence length="104" mass="11040">MSGLLNIGSLLFGIVAWVLPVVSLVRQPKSGRSWAVFSAASAGACAVSLCLQIYELNHRVNIQDWAALLDTSAAVALVATVLLIVTIILNVISLAVHYGKQPRD</sequence>
<dbReference type="STRING" id="1123282.SAMN02745823_00003"/>